<feature type="domain" description="ABC transmembrane type-1" evidence="7">
    <location>
        <begin position="63"/>
        <end position="262"/>
    </location>
</feature>
<dbReference type="GO" id="GO:0055085">
    <property type="term" value="P:transmembrane transport"/>
    <property type="evidence" value="ECO:0007669"/>
    <property type="project" value="InterPro"/>
</dbReference>
<comment type="similarity">
    <text evidence="6">Belongs to the binding-protein-dependent transport system permease family.</text>
</comment>
<feature type="transmembrane region" description="Helical" evidence="6">
    <location>
        <begin position="12"/>
        <end position="33"/>
    </location>
</feature>
<keyword evidence="3 6" id="KW-0812">Transmembrane</keyword>
<dbReference type="InterPro" id="IPR035906">
    <property type="entry name" value="MetI-like_sf"/>
</dbReference>
<dbReference type="RefSeq" id="WP_126807226.1">
    <property type="nucleotide sequence ID" value="NZ_NGKA01000003.1"/>
</dbReference>
<gene>
    <name evidence="8" type="ORF">CBF29_03150</name>
</gene>
<feature type="transmembrane region" description="Helical" evidence="6">
    <location>
        <begin position="102"/>
        <end position="121"/>
    </location>
</feature>
<evidence type="ECO:0000256" key="3">
    <source>
        <dbReference type="ARBA" id="ARBA00022692"/>
    </source>
</evidence>
<dbReference type="SUPFAM" id="SSF161098">
    <property type="entry name" value="MetI-like"/>
    <property type="match status" value="2"/>
</dbReference>
<evidence type="ECO:0000313" key="9">
    <source>
        <dbReference type="Proteomes" id="UP000287605"/>
    </source>
</evidence>
<comment type="caution">
    <text evidence="8">The sequence shown here is derived from an EMBL/GenBank/DDBJ whole genome shotgun (WGS) entry which is preliminary data.</text>
</comment>
<feature type="transmembrane region" description="Helical" evidence="6">
    <location>
        <begin position="468"/>
        <end position="493"/>
    </location>
</feature>
<keyword evidence="9" id="KW-1185">Reference proteome</keyword>
<sequence length="552" mass="61542">MNQKKWHPYHLLDKLLQTTVILLVLLFILYPFIMVFKEAMTDAGNRFDLSEFVLYFSSNISLLKNSLLVASVTMLLTTLFSVIVAVYHFISGPLMKKIITATLALTMISPPFVTSLAYINLFGKRGFISHDLLQLTYNPYGAHGIILMQTIGFVSLNALLLVGVMKKIDVSVIESAQSLGAKTNAVIKDMLIPLMKQGILVVALLSFIRSLADFTTPSIIGGSFRVLATEGYLSIIAQGNIKQAAMINIIIFLPSIAAFMVYIRNHKIFTSRTQGMSFSQLQLKRQGWLYKVCRLLTFFILGCLFLQYGSIFLTAVTTKYRGNLSFSLQNILDSRPYISSTFTRSIIYALIAGVLGSMLSFIILYYSQVKNLKWMKWIDFIATMPYILPGTFFGLGYIFAFSNEPLKLTGTSMIVILNVLFRQLSFSTKTASAALSQINPEIFDSVQDLGGSRIHELKDVVFPLSKEGLYVSFVNGFTSTMTTIGSIIFLVYPSQKVITLVLFDVVQSGKYRIASAIACYIILICLAVNGLGYLMINKKRGRERDVSDSRAA</sequence>
<keyword evidence="2 6" id="KW-0813">Transport</keyword>
<reference evidence="8 9" key="1">
    <citation type="submission" date="2017-05" db="EMBL/GenBank/DDBJ databases">
        <title>Vagococcus spp. assemblies.</title>
        <authorList>
            <person name="Gulvik C.A."/>
        </authorList>
    </citation>
    <scope>NUCLEOTIDE SEQUENCE [LARGE SCALE GENOMIC DNA]</scope>
    <source>
        <strain evidence="8 9">CCUG 51432</strain>
    </source>
</reference>
<feature type="transmembrane region" description="Helical" evidence="6">
    <location>
        <begin position="346"/>
        <end position="366"/>
    </location>
</feature>
<evidence type="ECO:0000259" key="7">
    <source>
        <dbReference type="PROSITE" id="PS50928"/>
    </source>
</evidence>
<dbReference type="AlphaFoldDB" id="A0A430B261"/>
<keyword evidence="5 6" id="KW-0472">Membrane</keyword>
<feature type="transmembrane region" description="Helical" evidence="6">
    <location>
        <begin position="244"/>
        <end position="263"/>
    </location>
</feature>
<organism evidence="8 9">
    <name type="scientific">Vagococcus elongatus</name>
    <dbReference type="NCBI Taxonomy" id="180344"/>
    <lineage>
        <taxon>Bacteria</taxon>
        <taxon>Bacillati</taxon>
        <taxon>Bacillota</taxon>
        <taxon>Bacilli</taxon>
        <taxon>Lactobacillales</taxon>
        <taxon>Enterococcaceae</taxon>
        <taxon>Vagococcus</taxon>
    </lineage>
</organism>
<dbReference type="PANTHER" id="PTHR43496:SF1">
    <property type="entry name" value="POLYGALACTURONAN_RHAMNOGALACTURONAN TRANSPORT SYSTEM PERMEASE PROTEIN YTEP"/>
    <property type="match status" value="1"/>
</dbReference>
<feature type="transmembrane region" description="Helical" evidence="6">
    <location>
        <begin position="513"/>
        <end position="536"/>
    </location>
</feature>
<dbReference type="InterPro" id="IPR000515">
    <property type="entry name" value="MetI-like"/>
</dbReference>
<dbReference type="OrthoDB" id="57323at2"/>
<name>A0A430B261_9ENTE</name>
<evidence type="ECO:0000256" key="5">
    <source>
        <dbReference type="ARBA" id="ARBA00023136"/>
    </source>
</evidence>
<dbReference type="CDD" id="cd06261">
    <property type="entry name" value="TM_PBP2"/>
    <property type="match status" value="2"/>
</dbReference>
<dbReference type="EMBL" id="NGKA01000003">
    <property type="protein sequence ID" value="RSU14312.1"/>
    <property type="molecule type" value="Genomic_DNA"/>
</dbReference>
<accession>A0A430B261</accession>
<evidence type="ECO:0000256" key="4">
    <source>
        <dbReference type="ARBA" id="ARBA00022989"/>
    </source>
</evidence>
<dbReference type="Proteomes" id="UP000287605">
    <property type="component" value="Unassembled WGS sequence"/>
</dbReference>
<feature type="transmembrane region" description="Helical" evidence="6">
    <location>
        <begin position="292"/>
        <end position="316"/>
    </location>
</feature>
<feature type="transmembrane region" description="Helical" evidence="6">
    <location>
        <begin position="378"/>
        <end position="399"/>
    </location>
</feature>
<dbReference type="PANTHER" id="PTHR43496">
    <property type="entry name" value="PROTEIN LPLB"/>
    <property type="match status" value="1"/>
</dbReference>
<dbReference type="Gene3D" id="1.10.3720.10">
    <property type="entry name" value="MetI-like"/>
    <property type="match status" value="2"/>
</dbReference>
<dbReference type="PROSITE" id="PS50928">
    <property type="entry name" value="ABC_TM1"/>
    <property type="match status" value="2"/>
</dbReference>
<feature type="domain" description="ABC transmembrane type-1" evidence="7">
    <location>
        <begin position="338"/>
        <end position="532"/>
    </location>
</feature>
<keyword evidence="4 6" id="KW-1133">Transmembrane helix</keyword>
<comment type="subcellular location">
    <subcellularLocation>
        <location evidence="6">Cell membrane</location>
        <topology evidence="6">Multi-pass membrane protein</topology>
    </subcellularLocation>
    <subcellularLocation>
        <location evidence="1">Membrane</location>
        <topology evidence="1">Multi-pass membrane protein</topology>
    </subcellularLocation>
</comment>
<proteinExistence type="inferred from homology"/>
<protein>
    <submittedName>
        <fullName evidence="8">ABC transporter permease</fullName>
    </submittedName>
</protein>
<feature type="transmembrane region" description="Helical" evidence="6">
    <location>
        <begin position="67"/>
        <end position="90"/>
    </location>
</feature>
<dbReference type="GO" id="GO:0005886">
    <property type="term" value="C:plasma membrane"/>
    <property type="evidence" value="ECO:0007669"/>
    <property type="project" value="UniProtKB-SubCell"/>
</dbReference>
<dbReference type="Pfam" id="PF00528">
    <property type="entry name" value="BPD_transp_1"/>
    <property type="match status" value="1"/>
</dbReference>
<evidence type="ECO:0000313" key="8">
    <source>
        <dbReference type="EMBL" id="RSU14312.1"/>
    </source>
</evidence>
<evidence type="ECO:0000256" key="2">
    <source>
        <dbReference type="ARBA" id="ARBA00022448"/>
    </source>
</evidence>
<evidence type="ECO:0000256" key="1">
    <source>
        <dbReference type="ARBA" id="ARBA00004141"/>
    </source>
</evidence>
<evidence type="ECO:0000256" key="6">
    <source>
        <dbReference type="RuleBase" id="RU363032"/>
    </source>
</evidence>
<feature type="transmembrane region" description="Helical" evidence="6">
    <location>
        <begin position="141"/>
        <end position="162"/>
    </location>
</feature>